<evidence type="ECO:0000259" key="10">
    <source>
        <dbReference type="SMART" id="SM00768"/>
    </source>
</evidence>
<dbReference type="InterPro" id="IPR012946">
    <property type="entry name" value="X8"/>
</dbReference>
<evidence type="ECO:0000256" key="7">
    <source>
        <dbReference type="ARBA" id="ARBA00023180"/>
    </source>
</evidence>
<dbReference type="GO" id="GO:0098552">
    <property type="term" value="C:side of membrane"/>
    <property type="evidence" value="ECO:0007669"/>
    <property type="project" value="UniProtKB-KW"/>
</dbReference>
<dbReference type="PANTHER" id="PTHR31044">
    <property type="entry name" value="BETA-1,3 GLUCANASE"/>
    <property type="match status" value="1"/>
</dbReference>
<evidence type="ECO:0000256" key="2">
    <source>
        <dbReference type="ARBA" id="ARBA00022475"/>
    </source>
</evidence>
<evidence type="ECO:0000313" key="12">
    <source>
        <dbReference type="Proteomes" id="UP001408789"/>
    </source>
</evidence>
<accession>A0AAP0HAS8</accession>
<proteinExistence type="predicted"/>
<comment type="subcellular location">
    <subcellularLocation>
        <location evidence="1">Cell membrane</location>
        <topology evidence="1">Lipid-anchor</topology>
        <topology evidence="1">GPI-anchor</topology>
    </subcellularLocation>
</comment>
<keyword evidence="4" id="KW-0732">Signal</keyword>
<comment type="caution">
    <text evidence="11">The sequence shown here is derived from an EMBL/GenBank/DDBJ whole genome shotgun (WGS) entry which is preliminary data.</text>
</comment>
<evidence type="ECO:0000256" key="1">
    <source>
        <dbReference type="ARBA" id="ARBA00004609"/>
    </source>
</evidence>
<evidence type="ECO:0000313" key="11">
    <source>
        <dbReference type="EMBL" id="KAK9078106.1"/>
    </source>
</evidence>
<dbReference type="SMART" id="SM00768">
    <property type="entry name" value="X8"/>
    <property type="match status" value="1"/>
</dbReference>
<dbReference type="GO" id="GO:0005886">
    <property type="term" value="C:plasma membrane"/>
    <property type="evidence" value="ECO:0007669"/>
    <property type="project" value="UniProtKB-SubCell"/>
</dbReference>
<evidence type="ECO:0000256" key="8">
    <source>
        <dbReference type="ARBA" id="ARBA00023288"/>
    </source>
</evidence>
<keyword evidence="3" id="KW-0336">GPI-anchor</keyword>
<dbReference type="PANTHER" id="PTHR31044:SF140">
    <property type="entry name" value="EXPRESSED PROTEIN"/>
    <property type="match status" value="1"/>
</dbReference>
<keyword evidence="12" id="KW-1185">Reference proteome</keyword>
<dbReference type="Proteomes" id="UP001408789">
    <property type="component" value="Unassembled WGS sequence"/>
</dbReference>
<keyword evidence="2" id="KW-1003">Cell membrane</keyword>
<feature type="domain" description="X8" evidence="10">
    <location>
        <begin position="117"/>
        <end position="201"/>
    </location>
</feature>
<protein>
    <recommendedName>
        <fullName evidence="10">X8 domain-containing protein</fullName>
    </recommendedName>
</protein>
<feature type="region of interest" description="Disordered" evidence="9">
    <location>
        <begin position="80"/>
        <end position="107"/>
    </location>
</feature>
<dbReference type="InterPro" id="IPR044788">
    <property type="entry name" value="X8_dom_prot"/>
</dbReference>
<gene>
    <name evidence="11" type="ORF">SSX86_002163</name>
</gene>
<name>A0AAP0HAS8_9ASTR</name>
<dbReference type="FunFam" id="1.20.58.1040:FF:000001">
    <property type="entry name" value="Glucan endo-1,3-beta-glucosidase 4"/>
    <property type="match status" value="1"/>
</dbReference>
<evidence type="ECO:0000256" key="4">
    <source>
        <dbReference type="ARBA" id="ARBA00022729"/>
    </source>
</evidence>
<sequence length="294" mass="31647">MSDLGIFLSKSLNVMIKTFFSRKLSSELDYSVPSDATVSPLPPLVGVTSPPTTPLPFPPAMQPPANSAHPPYGFNLPPCNPYPNPHHRRGGGGSVAAPPPVSDGGATAEPPFGYEQLWCVAKPSVPSEKLQEAMDYACGVGGADCAPISPTGSCYFPDNIVAHASYAFNSYWQKNKRTGGTCGFGGTAMLISSDPREFIVLLQLDSSSSTILQSSQLRRQPQVQILRLGQGPMSSFSVLEVGFLHKPKSRQVVVHLGAFPRFQCRFAIGVITGSFSCRHANHLEVERPWFLVLC</sequence>
<dbReference type="EMBL" id="JBCNJP010000006">
    <property type="protein sequence ID" value="KAK9078106.1"/>
    <property type="molecule type" value="Genomic_DNA"/>
</dbReference>
<keyword evidence="5" id="KW-0472">Membrane</keyword>
<evidence type="ECO:0000256" key="9">
    <source>
        <dbReference type="SAM" id="MobiDB-lite"/>
    </source>
</evidence>
<dbReference type="GO" id="GO:0009506">
    <property type="term" value="C:plasmodesma"/>
    <property type="evidence" value="ECO:0007669"/>
    <property type="project" value="UniProtKB-ARBA"/>
</dbReference>
<keyword evidence="8" id="KW-0449">Lipoprotein</keyword>
<keyword evidence="6" id="KW-1015">Disulfide bond</keyword>
<dbReference type="Pfam" id="PF07983">
    <property type="entry name" value="X8"/>
    <property type="match status" value="1"/>
</dbReference>
<evidence type="ECO:0000256" key="6">
    <source>
        <dbReference type="ARBA" id="ARBA00023157"/>
    </source>
</evidence>
<evidence type="ECO:0000256" key="3">
    <source>
        <dbReference type="ARBA" id="ARBA00022622"/>
    </source>
</evidence>
<organism evidence="11 12">
    <name type="scientific">Deinandra increscens subsp. villosa</name>
    <dbReference type="NCBI Taxonomy" id="3103831"/>
    <lineage>
        <taxon>Eukaryota</taxon>
        <taxon>Viridiplantae</taxon>
        <taxon>Streptophyta</taxon>
        <taxon>Embryophyta</taxon>
        <taxon>Tracheophyta</taxon>
        <taxon>Spermatophyta</taxon>
        <taxon>Magnoliopsida</taxon>
        <taxon>eudicotyledons</taxon>
        <taxon>Gunneridae</taxon>
        <taxon>Pentapetalae</taxon>
        <taxon>asterids</taxon>
        <taxon>campanulids</taxon>
        <taxon>Asterales</taxon>
        <taxon>Asteraceae</taxon>
        <taxon>Asteroideae</taxon>
        <taxon>Heliantheae alliance</taxon>
        <taxon>Madieae</taxon>
        <taxon>Madiinae</taxon>
        <taxon>Deinandra</taxon>
    </lineage>
</organism>
<reference evidence="11 12" key="1">
    <citation type="submission" date="2024-04" db="EMBL/GenBank/DDBJ databases">
        <title>The reference genome of an endangered Asteraceae, Deinandra increscens subsp. villosa, native to the Central Coast of California.</title>
        <authorList>
            <person name="Guilliams M."/>
            <person name="Hasenstab-Lehman K."/>
            <person name="Meyer R."/>
            <person name="Mcevoy S."/>
        </authorList>
    </citation>
    <scope>NUCLEOTIDE SEQUENCE [LARGE SCALE GENOMIC DNA]</scope>
    <source>
        <tissue evidence="11">Leaf</tissue>
    </source>
</reference>
<dbReference type="Gene3D" id="1.20.58.1040">
    <property type="match status" value="1"/>
</dbReference>
<dbReference type="AlphaFoldDB" id="A0AAP0HAS8"/>
<keyword evidence="7" id="KW-0325">Glycoprotein</keyword>
<evidence type="ECO:0000256" key="5">
    <source>
        <dbReference type="ARBA" id="ARBA00023136"/>
    </source>
</evidence>